<evidence type="ECO:0008006" key="3">
    <source>
        <dbReference type="Google" id="ProtNLM"/>
    </source>
</evidence>
<reference evidence="1 2" key="1">
    <citation type="submission" date="2019-07" db="EMBL/GenBank/DDBJ databases">
        <title>Whole genome shotgun sequence of Brevifollis gellanilyticus NBRC 108608.</title>
        <authorList>
            <person name="Hosoyama A."/>
            <person name="Uohara A."/>
            <person name="Ohji S."/>
            <person name="Ichikawa N."/>
        </authorList>
    </citation>
    <scope>NUCLEOTIDE SEQUENCE [LARGE SCALE GENOMIC DNA]</scope>
    <source>
        <strain evidence="1 2">NBRC 108608</strain>
    </source>
</reference>
<protein>
    <recommendedName>
        <fullName evidence="3">Haemin-degrading HemS/ChuX domain-containing protein</fullName>
    </recommendedName>
</protein>
<dbReference type="Gene3D" id="3.40.1570.10">
    <property type="entry name" value="HemS/ChuS/ChuX like domains"/>
    <property type="match status" value="2"/>
</dbReference>
<dbReference type="InterPro" id="IPR053733">
    <property type="entry name" value="Heme_Transport_Util_sf"/>
</dbReference>
<evidence type="ECO:0000313" key="1">
    <source>
        <dbReference type="EMBL" id="GEP45524.1"/>
    </source>
</evidence>
<accession>A0A512MFK3</accession>
<dbReference type="SUPFAM" id="SSF144064">
    <property type="entry name" value="Heme iron utilization protein-like"/>
    <property type="match status" value="1"/>
</dbReference>
<dbReference type="EMBL" id="BKAG01000051">
    <property type="protein sequence ID" value="GEP45524.1"/>
    <property type="molecule type" value="Genomic_DNA"/>
</dbReference>
<dbReference type="RefSeq" id="WP_146854500.1">
    <property type="nucleotide sequence ID" value="NZ_BKAG01000051.1"/>
</dbReference>
<dbReference type="OrthoDB" id="180466at2"/>
<dbReference type="AlphaFoldDB" id="A0A512MFK3"/>
<evidence type="ECO:0000313" key="2">
    <source>
        <dbReference type="Proteomes" id="UP000321577"/>
    </source>
</evidence>
<dbReference type="Proteomes" id="UP000321577">
    <property type="component" value="Unassembled WGS sequence"/>
</dbReference>
<sequence length="344" mass="37451">MHHSSSESRISYSFPESTFDLEALCPRYVFEADGGTALAVQLDGRWPELFPRLPELDLILACAGHGPVSMASAWAAPQFDCYPGSSALLCLESGVELTPSAFGGGMAVIEHAATGQQLASLQFFDRNGRGCLKLLLTNGSDLDAFESLVRDHACGRRMTQFGLKTRASQRPESVPDTEMVRAVWDGLSRSLPDSSFPGLEGVSRHDALAAVGQDKAWRLARWVVRQTLQSMIEHSVPLGGAVRNEAVFLPVGFWPTHSGECSCGITLFGETSQFTLRGSQVGGDTWATRFTRGDQEVICVEFYDDCGNFAAGLGVRSEAADWQRTLWNEMLKTSGWSCLDEKVA</sequence>
<keyword evidence="2" id="KW-1185">Reference proteome</keyword>
<organism evidence="1 2">
    <name type="scientific">Brevifollis gellanilyticus</name>
    <dbReference type="NCBI Taxonomy" id="748831"/>
    <lineage>
        <taxon>Bacteria</taxon>
        <taxon>Pseudomonadati</taxon>
        <taxon>Verrucomicrobiota</taxon>
        <taxon>Verrucomicrobiia</taxon>
        <taxon>Verrucomicrobiales</taxon>
        <taxon>Verrucomicrobiaceae</taxon>
    </lineage>
</organism>
<comment type="caution">
    <text evidence="1">The sequence shown here is derived from an EMBL/GenBank/DDBJ whole genome shotgun (WGS) entry which is preliminary data.</text>
</comment>
<proteinExistence type="predicted"/>
<name>A0A512MFK3_9BACT</name>
<gene>
    <name evidence="1" type="ORF">BGE01nite_48150</name>
</gene>